<dbReference type="Proteomes" id="UP000503018">
    <property type="component" value="Chromosome"/>
</dbReference>
<dbReference type="EMBL" id="CP053015">
    <property type="protein sequence ID" value="QJQ32282.1"/>
    <property type="molecule type" value="Genomic_DNA"/>
</dbReference>
<evidence type="ECO:0000313" key="2">
    <source>
        <dbReference type="Proteomes" id="UP000503018"/>
    </source>
</evidence>
<sequence length="114" mass="13191">MRPDLQDSRRRRHDSLFELYMLGGSDLVKQGIRGIERDMIIRFEMSALTPEKGDIIHFYAVNRWDEDDEFDEWARPSTPMSPDAEQIVGVTNEKLAGCRPTEAVIDDFLAFLKT</sequence>
<dbReference type="RefSeq" id="WP_169945373.1">
    <property type="nucleotide sequence ID" value="NZ_CP053015.1"/>
</dbReference>
<accession>A0A6M4AVF1</accession>
<proteinExistence type="predicted"/>
<name>A0A6M4AVF1_9SPHN</name>
<dbReference type="Gene3D" id="3.30.420.10">
    <property type="entry name" value="Ribonuclease H-like superfamily/Ribonuclease H"/>
    <property type="match status" value="1"/>
</dbReference>
<dbReference type="GO" id="GO:0003676">
    <property type="term" value="F:nucleic acid binding"/>
    <property type="evidence" value="ECO:0007669"/>
    <property type="project" value="InterPro"/>
</dbReference>
<dbReference type="AlphaFoldDB" id="A0A6M4AVF1"/>
<dbReference type="SUPFAM" id="SSF53098">
    <property type="entry name" value="Ribonuclease H-like"/>
    <property type="match status" value="1"/>
</dbReference>
<reference evidence="1 2" key="1">
    <citation type="submission" date="2020-01" db="EMBL/GenBank/DDBJ databases">
        <title>Sphingomonas sp. strain CSW-10.</title>
        <authorList>
            <person name="Chen W.-M."/>
        </authorList>
    </citation>
    <scope>NUCLEOTIDE SEQUENCE [LARGE SCALE GENOMIC DNA]</scope>
    <source>
        <strain evidence="1 2">CSW-10</strain>
    </source>
</reference>
<dbReference type="InterPro" id="IPR036397">
    <property type="entry name" value="RNaseH_sf"/>
</dbReference>
<organism evidence="1 2">
    <name type="scientific">Sphingomonas lacunae</name>
    <dbReference type="NCBI Taxonomy" id="2698828"/>
    <lineage>
        <taxon>Bacteria</taxon>
        <taxon>Pseudomonadati</taxon>
        <taxon>Pseudomonadota</taxon>
        <taxon>Alphaproteobacteria</taxon>
        <taxon>Sphingomonadales</taxon>
        <taxon>Sphingomonadaceae</taxon>
        <taxon>Sphingomonas</taxon>
    </lineage>
</organism>
<evidence type="ECO:0000313" key="1">
    <source>
        <dbReference type="EMBL" id="QJQ32282.1"/>
    </source>
</evidence>
<dbReference type="KEGG" id="slan:GV829_07305"/>
<keyword evidence="2" id="KW-1185">Reference proteome</keyword>
<gene>
    <name evidence="1" type="ORF">GV829_07305</name>
</gene>
<dbReference type="InterPro" id="IPR012337">
    <property type="entry name" value="RNaseH-like_sf"/>
</dbReference>
<protein>
    <submittedName>
        <fullName evidence="1">Uncharacterized protein</fullName>
    </submittedName>
</protein>